<proteinExistence type="predicted"/>
<evidence type="ECO:0000256" key="2">
    <source>
        <dbReference type="ARBA" id="ARBA00022723"/>
    </source>
</evidence>
<dbReference type="GO" id="GO:0046872">
    <property type="term" value="F:metal ion binding"/>
    <property type="evidence" value="ECO:0007669"/>
    <property type="project" value="UniProtKB-KW"/>
</dbReference>
<name>A0A4R6TJ80_9FLAO</name>
<protein>
    <submittedName>
        <fullName evidence="7">Cytochrome c</fullName>
    </submittedName>
</protein>
<dbReference type="PROSITE" id="PS51007">
    <property type="entry name" value="CYTC"/>
    <property type="match status" value="1"/>
</dbReference>
<evidence type="ECO:0000313" key="7">
    <source>
        <dbReference type="EMBL" id="TDQ29360.1"/>
    </source>
</evidence>
<evidence type="ECO:0000256" key="1">
    <source>
        <dbReference type="ARBA" id="ARBA00022617"/>
    </source>
</evidence>
<feature type="compositionally biased region" description="Basic and acidic residues" evidence="5">
    <location>
        <begin position="61"/>
        <end position="70"/>
    </location>
</feature>
<dbReference type="GO" id="GO:0020037">
    <property type="term" value="F:heme binding"/>
    <property type="evidence" value="ECO:0007669"/>
    <property type="project" value="InterPro"/>
</dbReference>
<dbReference type="PROSITE" id="PS51257">
    <property type="entry name" value="PROKAR_LIPOPROTEIN"/>
    <property type="match status" value="1"/>
</dbReference>
<keyword evidence="2 4" id="KW-0479">Metal-binding</keyword>
<evidence type="ECO:0000256" key="4">
    <source>
        <dbReference type="PROSITE-ProRule" id="PRU00433"/>
    </source>
</evidence>
<dbReference type="Pfam" id="PF00034">
    <property type="entry name" value="Cytochrom_C"/>
    <property type="match status" value="1"/>
</dbReference>
<dbReference type="PANTHER" id="PTHR35008:SF4">
    <property type="entry name" value="BLL4482 PROTEIN"/>
    <property type="match status" value="1"/>
</dbReference>
<accession>A0A4R6TJ80</accession>
<comment type="caution">
    <text evidence="7">The sequence shown here is derived from an EMBL/GenBank/DDBJ whole genome shotgun (WGS) entry which is preliminary data.</text>
</comment>
<feature type="region of interest" description="Disordered" evidence="5">
    <location>
        <begin position="61"/>
        <end position="82"/>
    </location>
</feature>
<dbReference type="Gene3D" id="1.10.760.10">
    <property type="entry name" value="Cytochrome c-like domain"/>
    <property type="match status" value="1"/>
</dbReference>
<keyword evidence="3 4" id="KW-0408">Iron</keyword>
<dbReference type="InterPro" id="IPR009056">
    <property type="entry name" value="Cyt_c-like_dom"/>
</dbReference>
<keyword evidence="8" id="KW-1185">Reference proteome</keyword>
<gene>
    <name evidence="7" type="ORF">CLV82_2816</name>
</gene>
<sequence>MKKAILTLGILSLMGACNEPKSKEEPLNEKKEIAMATEAAVSAERGKYLVNAMGCTDCHTPKKMTDHGPEPDPDLFLSGHPSGEQLPPLDPSQVQGYLVFNMGLTAAIGPWGTSFAANLTPDETGIGSWTEEQFLVAIKEGKYKGMVNGRPLLPPMPWQQYRMLTDDDLKSIFKYLKTIKPIDNVVPSPIPPKGS</sequence>
<feature type="domain" description="Cytochrome c" evidence="6">
    <location>
        <begin position="41"/>
        <end position="180"/>
    </location>
</feature>
<dbReference type="PANTHER" id="PTHR35008">
    <property type="entry name" value="BLL4482 PROTEIN-RELATED"/>
    <property type="match status" value="1"/>
</dbReference>
<keyword evidence="1 4" id="KW-0349">Heme</keyword>
<reference evidence="7 8" key="1">
    <citation type="submission" date="2019-03" db="EMBL/GenBank/DDBJ databases">
        <title>Genomic Encyclopedia of Archaeal and Bacterial Type Strains, Phase II (KMG-II): from individual species to whole genera.</title>
        <authorList>
            <person name="Goeker M."/>
        </authorList>
    </citation>
    <scope>NUCLEOTIDE SEQUENCE [LARGE SCALE GENOMIC DNA]</scope>
    <source>
        <strain evidence="7 8">DSM 18435</strain>
    </source>
</reference>
<organism evidence="7 8">
    <name type="scientific">Zeaxanthinibacter enoshimensis</name>
    <dbReference type="NCBI Taxonomy" id="392009"/>
    <lineage>
        <taxon>Bacteria</taxon>
        <taxon>Pseudomonadati</taxon>
        <taxon>Bacteroidota</taxon>
        <taxon>Flavobacteriia</taxon>
        <taxon>Flavobacteriales</taxon>
        <taxon>Flavobacteriaceae</taxon>
        <taxon>Zeaxanthinibacter</taxon>
    </lineage>
</organism>
<dbReference type="GO" id="GO:0009055">
    <property type="term" value="F:electron transfer activity"/>
    <property type="evidence" value="ECO:0007669"/>
    <property type="project" value="InterPro"/>
</dbReference>
<evidence type="ECO:0000259" key="6">
    <source>
        <dbReference type="PROSITE" id="PS51007"/>
    </source>
</evidence>
<evidence type="ECO:0000256" key="5">
    <source>
        <dbReference type="SAM" id="MobiDB-lite"/>
    </source>
</evidence>
<evidence type="ECO:0000313" key="8">
    <source>
        <dbReference type="Proteomes" id="UP000295468"/>
    </source>
</evidence>
<dbReference type="SUPFAM" id="SSF46626">
    <property type="entry name" value="Cytochrome c"/>
    <property type="match status" value="1"/>
</dbReference>
<dbReference type="InterPro" id="IPR051459">
    <property type="entry name" value="Cytochrome_c-type_DH"/>
</dbReference>
<dbReference type="OrthoDB" id="9809720at2"/>
<dbReference type="InterPro" id="IPR036909">
    <property type="entry name" value="Cyt_c-like_dom_sf"/>
</dbReference>
<dbReference type="RefSeq" id="WP_133644933.1">
    <property type="nucleotide sequence ID" value="NZ_SNYI01000003.1"/>
</dbReference>
<dbReference type="Proteomes" id="UP000295468">
    <property type="component" value="Unassembled WGS sequence"/>
</dbReference>
<evidence type="ECO:0000256" key="3">
    <source>
        <dbReference type="ARBA" id="ARBA00023004"/>
    </source>
</evidence>
<dbReference type="AlphaFoldDB" id="A0A4R6TJ80"/>
<dbReference type="EMBL" id="SNYI01000003">
    <property type="protein sequence ID" value="TDQ29360.1"/>
    <property type="molecule type" value="Genomic_DNA"/>
</dbReference>